<keyword evidence="3" id="KW-1185">Reference proteome</keyword>
<reference evidence="3" key="1">
    <citation type="submission" date="2016-09" db="EMBL/GenBank/DDBJ databases">
        <authorList>
            <person name="Varghese N."/>
            <person name="Submissions S."/>
        </authorList>
    </citation>
    <scope>NUCLEOTIDE SEQUENCE [LARGE SCALE GENOMIC DNA]</scope>
    <source>
        <strain evidence="3">S5</strain>
    </source>
</reference>
<sequence length="204" mass="23316">MQTEKWLFIGDSITEAGRFEDVEGLGDNYVRMIRDQFAIRKTSPVPTFVNKGISGNRITDLANRWQEDVLDENPDLLSISIGVNDVWRQLDQPGMDQVTPLRFESIYRDLLNQTVASTNARIVLMEPTVIEEKRDSEGNIKLVDYVEIVQKLATEYDCQLVRTHRAFLTYLENKRSLPLTTDGVHMTSTGNALMANTWLDTVFD</sequence>
<dbReference type="CDD" id="cd01834">
    <property type="entry name" value="SGNH_hydrolase_like_2"/>
    <property type="match status" value="1"/>
</dbReference>
<dbReference type="InterPro" id="IPR036514">
    <property type="entry name" value="SGNH_hydro_sf"/>
</dbReference>
<dbReference type="RefSeq" id="WP_090797331.1">
    <property type="nucleotide sequence ID" value="NZ_FMYI01000015.1"/>
</dbReference>
<name>A0A1G6NAF4_9BACI</name>
<dbReference type="InterPro" id="IPR013830">
    <property type="entry name" value="SGNH_hydro"/>
</dbReference>
<dbReference type="SUPFAM" id="SSF52266">
    <property type="entry name" value="SGNH hydrolase"/>
    <property type="match status" value="1"/>
</dbReference>
<dbReference type="AlphaFoldDB" id="A0A1G6NAF4"/>
<dbReference type="Gene3D" id="3.40.50.1110">
    <property type="entry name" value="SGNH hydrolase"/>
    <property type="match status" value="1"/>
</dbReference>
<gene>
    <name evidence="2" type="ORF">SAMN05421734_11513</name>
</gene>
<evidence type="ECO:0000313" key="2">
    <source>
        <dbReference type="EMBL" id="SDC64394.1"/>
    </source>
</evidence>
<dbReference type="PANTHER" id="PTHR30383">
    <property type="entry name" value="THIOESTERASE 1/PROTEASE 1/LYSOPHOSPHOLIPASE L1"/>
    <property type="match status" value="1"/>
</dbReference>
<protein>
    <submittedName>
        <fullName evidence="2">Lysophospholipase L1</fullName>
    </submittedName>
</protein>
<dbReference type="OrthoDB" id="9794725at2"/>
<dbReference type="GO" id="GO:0004622">
    <property type="term" value="F:phosphatidylcholine lysophospholipase activity"/>
    <property type="evidence" value="ECO:0007669"/>
    <property type="project" value="TreeGrafter"/>
</dbReference>
<dbReference type="InterPro" id="IPR051532">
    <property type="entry name" value="Ester_Hydrolysis_Enzymes"/>
</dbReference>
<evidence type="ECO:0000313" key="3">
    <source>
        <dbReference type="Proteomes" id="UP000242949"/>
    </source>
</evidence>
<accession>A0A1G6NAF4</accession>
<dbReference type="EMBL" id="FMYI01000015">
    <property type="protein sequence ID" value="SDC64394.1"/>
    <property type="molecule type" value="Genomic_DNA"/>
</dbReference>
<dbReference type="Pfam" id="PF13472">
    <property type="entry name" value="Lipase_GDSL_2"/>
    <property type="match status" value="1"/>
</dbReference>
<dbReference type="STRING" id="1612202.SAMN05421734_11513"/>
<feature type="domain" description="SGNH hydrolase-type esterase" evidence="1">
    <location>
        <begin position="8"/>
        <end position="193"/>
    </location>
</feature>
<dbReference type="Proteomes" id="UP000242949">
    <property type="component" value="Unassembled WGS sequence"/>
</dbReference>
<proteinExistence type="predicted"/>
<organism evidence="2 3">
    <name type="scientific">Pelagirhabdus alkalitolerans</name>
    <dbReference type="NCBI Taxonomy" id="1612202"/>
    <lineage>
        <taxon>Bacteria</taxon>
        <taxon>Bacillati</taxon>
        <taxon>Bacillota</taxon>
        <taxon>Bacilli</taxon>
        <taxon>Bacillales</taxon>
        <taxon>Bacillaceae</taxon>
        <taxon>Pelagirhabdus</taxon>
    </lineage>
</organism>
<evidence type="ECO:0000259" key="1">
    <source>
        <dbReference type="Pfam" id="PF13472"/>
    </source>
</evidence>
<dbReference type="PANTHER" id="PTHR30383:SF5">
    <property type="entry name" value="SGNH HYDROLASE-TYPE ESTERASE DOMAIN-CONTAINING PROTEIN"/>
    <property type="match status" value="1"/>
</dbReference>